<dbReference type="InterPro" id="IPR001173">
    <property type="entry name" value="Glyco_trans_2-like"/>
</dbReference>
<dbReference type="EMBL" id="CP036290">
    <property type="protein sequence ID" value="QDU85321.1"/>
    <property type="molecule type" value="Genomic_DNA"/>
</dbReference>
<evidence type="ECO:0000313" key="3">
    <source>
        <dbReference type="Proteomes" id="UP000319342"/>
    </source>
</evidence>
<keyword evidence="2" id="KW-0808">Transferase</keyword>
<organism evidence="2 3">
    <name type="scientific">Rohdeia mirabilis</name>
    <dbReference type="NCBI Taxonomy" id="2528008"/>
    <lineage>
        <taxon>Bacteria</taxon>
        <taxon>Pseudomonadati</taxon>
        <taxon>Planctomycetota</taxon>
        <taxon>Planctomycetia</taxon>
        <taxon>Planctomycetia incertae sedis</taxon>
        <taxon>Rohdeia</taxon>
    </lineage>
</organism>
<evidence type="ECO:0000313" key="2">
    <source>
        <dbReference type="EMBL" id="QDU85321.1"/>
    </source>
</evidence>
<protein>
    <submittedName>
        <fullName evidence="2">Undecaprenyl-phosphate mannosyltransferase</fullName>
        <ecNumber evidence="2">2.4.1.54</ecNumber>
    </submittedName>
</protein>
<gene>
    <name evidence="2" type="ORF">Pla163_24490</name>
</gene>
<reference evidence="2 3" key="1">
    <citation type="submission" date="2019-02" db="EMBL/GenBank/DDBJ databases">
        <title>Deep-cultivation of Planctomycetes and their phenomic and genomic characterization uncovers novel biology.</title>
        <authorList>
            <person name="Wiegand S."/>
            <person name="Jogler M."/>
            <person name="Boedeker C."/>
            <person name="Pinto D."/>
            <person name="Vollmers J."/>
            <person name="Rivas-Marin E."/>
            <person name="Kohn T."/>
            <person name="Peeters S.H."/>
            <person name="Heuer A."/>
            <person name="Rast P."/>
            <person name="Oberbeckmann S."/>
            <person name="Bunk B."/>
            <person name="Jeske O."/>
            <person name="Meyerdierks A."/>
            <person name="Storesund J.E."/>
            <person name="Kallscheuer N."/>
            <person name="Luecker S."/>
            <person name="Lage O.M."/>
            <person name="Pohl T."/>
            <person name="Merkel B.J."/>
            <person name="Hornburger P."/>
            <person name="Mueller R.-W."/>
            <person name="Bruemmer F."/>
            <person name="Labrenz M."/>
            <person name="Spormann A.M."/>
            <person name="Op den Camp H."/>
            <person name="Overmann J."/>
            <person name="Amann R."/>
            <person name="Jetten M.S.M."/>
            <person name="Mascher T."/>
            <person name="Medema M.H."/>
            <person name="Devos D.P."/>
            <person name="Kaster A.-K."/>
            <person name="Ovreas L."/>
            <person name="Rohde M."/>
            <person name="Galperin M.Y."/>
            <person name="Jogler C."/>
        </authorList>
    </citation>
    <scope>NUCLEOTIDE SEQUENCE [LARGE SCALE GENOMIC DNA]</scope>
    <source>
        <strain evidence="2 3">Pla163</strain>
    </source>
</reference>
<feature type="domain" description="Glycosyltransferase 2-like" evidence="1">
    <location>
        <begin position="4"/>
        <end position="165"/>
    </location>
</feature>
<dbReference type="SUPFAM" id="SSF53448">
    <property type="entry name" value="Nucleotide-diphospho-sugar transferases"/>
    <property type="match status" value="1"/>
</dbReference>
<evidence type="ECO:0000259" key="1">
    <source>
        <dbReference type="Pfam" id="PF00535"/>
    </source>
</evidence>
<dbReference type="EC" id="2.4.1.54" evidence="2"/>
<dbReference type="Proteomes" id="UP000319342">
    <property type="component" value="Chromosome"/>
</dbReference>
<dbReference type="PANTHER" id="PTHR48090:SF7">
    <property type="entry name" value="RFBJ PROTEIN"/>
    <property type="match status" value="1"/>
</dbReference>
<dbReference type="PANTHER" id="PTHR48090">
    <property type="entry name" value="UNDECAPRENYL-PHOSPHATE 4-DEOXY-4-FORMAMIDO-L-ARABINOSE TRANSFERASE-RELATED"/>
    <property type="match status" value="1"/>
</dbReference>
<accession>A0A518D1G3</accession>
<dbReference type="Gene3D" id="3.90.550.10">
    <property type="entry name" value="Spore Coat Polysaccharide Biosynthesis Protein SpsA, Chain A"/>
    <property type="match status" value="1"/>
</dbReference>
<dbReference type="OrthoDB" id="9810303at2"/>
<proteinExistence type="predicted"/>
<dbReference type="GO" id="GO:0047267">
    <property type="term" value="F:undecaprenyl-phosphate mannosyltransferase activity"/>
    <property type="evidence" value="ECO:0007669"/>
    <property type="project" value="UniProtKB-EC"/>
</dbReference>
<sequence>MKLSVVIPIYNEEATLEELVARVQAAPYEKELILVNDCSKDSTPQIMAQLAEKYDNVRCFHHEVNKGKGGGLATGFAQVKGDVVVIQDADLEYDPSDYPLLLRPIEDGRADVVYGSRFLGGKYVRVHLFWHYLGNRALTLVSNCFTNLNLTDMETCYKVFKVDVASKLDIRSTTFAVEPEMTAKVARMRARVYEVPISYAGRDYSEGKKIGLKDAFIAVWAIVRWSPLFFRPKW</sequence>
<keyword evidence="3" id="KW-1185">Reference proteome</keyword>
<dbReference type="RefSeq" id="WP_145188452.1">
    <property type="nucleotide sequence ID" value="NZ_CP036290.1"/>
</dbReference>
<dbReference type="InterPro" id="IPR050256">
    <property type="entry name" value="Glycosyltransferase_2"/>
</dbReference>
<dbReference type="CDD" id="cd04179">
    <property type="entry name" value="DPM_DPG-synthase_like"/>
    <property type="match status" value="1"/>
</dbReference>
<keyword evidence="2" id="KW-0328">Glycosyltransferase</keyword>
<dbReference type="Pfam" id="PF00535">
    <property type="entry name" value="Glycos_transf_2"/>
    <property type="match status" value="1"/>
</dbReference>
<dbReference type="AlphaFoldDB" id="A0A518D1G3"/>
<dbReference type="InterPro" id="IPR029044">
    <property type="entry name" value="Nucleotide-diphossugar_trans"/>
</dbReference>
<name>A0A518D1G3_9BACT</name>